<protein>
    <submittedName>
        <fullName evidence="1">Uncharacterized protein</fullName>
    </submittedName>
</protein>
<reference evidence="1" key="1">
    <citation type="submission" date="2014-09" db="EMBL/GenBank/DDBJ databases">
        <authorList>
            <person name="Magalhaes I.L.F."/>
            <person name="Oliveira U."/>
            <person name="Santos F.R."/>
            <person name="Vidigal T.H.D.A."/>
            <person name="Brescovit A.D."/>
            <person name="Santos A.J."/>
        </authorList>
    </citation>
    <scope>NUCLEOTIDE SEQUENCE</scope>
    <source>
        <tissue evidence="1">Shoot tissue taken approximately 20 cm above the soil surface</tissue>
    </source>
</reference>
<dbReference type="EMBL" id="GBRH01227832">
    <property type="protein sequence ID" value="JAD70063.1"/>
    <property type="molecule type" value="Transcribed_RNA"/>
</dbReference>
<sequence length="15" mass="1729">MLCYSSATRRLAQTK</sequence>
<organism evidence="1">
    <name type="scientific">Arundo donax</name>
    <name type="common">Giant reed</name>
    <name type="synonym">Donax arundinaceus</name>
    <dbReference type="NCBI Taxonomy" id="35708"/>
    <lineage>
        <taxon>Eukaryota</taxon>
        <taxon>Viridiplantae</taxon>
        <taxon>Streptophyta</taxon>
        <taxon>Embryophyta</taxon>
        <taxon>Tracheophyta</taxon>
        <taxon>Spermatophyta</taxon>
        <taxon>Magnoliopsida</taxon>
        <taxon>Liliopsida</taxon>
        <taxon>Poales</taxon>
        <taxon>Poaceae</taxon>
        <taxon>PACMAD clade</taxon>
        <taxon>Arundinoideae</taxon>
        <taxon>Arundineae</taxon>
        <taxon>Arundo</taxon>
    </lineage>
</organism>
<proteinExistence type="predicted"/>
<name>A0A0A9C6H9_ARUDO</name>
<evidence type="ECO:0000313" key="1">
    <source>
        <dbReference type="EMBL" id="JAD70063.1"/>
    </source>
</evidence>
<reference evidence="1" key="2">
    <citation type="journal article" date="2015" name="Data Brief">
        <title>Shoot transcriptome of the giant reed, Arundo donax.</title>
        <authorList>
            <person name="Barrero R.A."/>
            <person name="Guerrero F.D."/>
            <person name="Moolhuijzen P."/>
            <person name="Goolsby J.A."/>
            <person name="Tidwell J."/>
            <person name="Bellgard S.E."/>
            <person name="Bellgard M.I."/>
        </authorList>
    </citation>
    <scope>NUCLEOTIDE SEQUENCE</scope>
    <source>
        <tissue evidence="1">Shoot tissue taken approximately 20 cm above the soil surface</tissue>
    </source>
</reference>
<accession>A0A0A9C6H9</accession>